<evidence type="ECO:0000313" key="2">
    <source>
        <dbReference type="Proteomes" id="UP000304953"/>
    </source>
</evidence>
<dbReference type="Proteomes" id="UP000304953">
    <property type="component" value="Unassembled WGS sequence"/>
</dbReference>
<dbReference type="EMBL" id="SRYA01000001">
    <property type="protein sequence ID" value="TGY98254.1"/>
    <property type="molecule type" value="Genomic_DNA"/>
</dbReference>
<accession>A0AC61S1E8</accession>
<reference evidence="1" key="1">
    <citation type="submission" date="2019-04" db="EMBL/GenBank/DDBJ databases">
        <title>Microbes associate with the intestines of laboratory mice.</title>
        <authorList>
            <person name="Navarre W."/>
            <person name="Wong E."/>
            <person name="Huang K."/>
            <person name="Tropini C."/>
            <person name="Ng K."/>
            <person name="Yu B."/>
        </authorList>
    </citation>
    <scope>NUCLEOTIDE SEQUENCE</scope>
    <source>
        <strain evidence="1">NM01_1-7b</strain>
    </source>
</reference>
<evidence type="ECO:0000313" key="1">
    <source>
        <dbReference type="EMBL" id="TGY98254.1"/>
    </source>
</evidence>
<comment type="caution">
    <text evidence="1">The sequence shown here is derived from an EMBL/GenBank/DDBJ whole genome shotgun (WGS) entry which is preliminary data.</text>
</comment>
<protein>
    <submittedName>
        <fullName evidence="1">Uncharacterized protein</fullName>
    </submittedName>
</protein>
<name>A0AC61S1E8_9FIRM</name>
<organism evidence="1 2">
    <name type="scientific">Petralouisia muris</name>
    <dbReference type="NCBI Taxonomy" id="3032872"/>
    <lineage>
        <taxon>Bacteria</taxon>
        <taxon>Bacillati</taxon>
        <taxon>Bacillota</taxon>
        <taxon>Clostridia</taxon>
        <taxon>Lachnospirales</taxon>
        <taxon>Lachnospiraceae</taxon>
        <taxon>Petralouisia</taxon>
    </lineage>
</organism>
<proteinExistence type="predicted"/>
<gene>
    <name evidence="1" type="ORF">E5329_00285</name>
</gene>
<sequence>MLEKRRSQRIPSDVQLHICDLYRQDVSGIHHLEVSLVLIHISEHGVGFISESILPPQYQFHACLTLGTIPGFLVTLKIVHCSAVEHNRYAYVCEFIELEDSFRTSIRKYIKTL</sequence>
<keyword evidence="2" id="KW-1185">Reference proteome</keyword>